<keyword evidence="2" id="KW-0472">Membrane</keyword>
<feature type="region of interest" description="Disordered" evidence="1">
    <location>
        <begin position="254"/>
        <end position="294"/>
    </location>
</feature>
<gene>
    <name evidence="3" type="ORF">ESZ00_02130</name>
</gene>
<evidence type="ECO:0000313" key="3">
    <source>
        <dbReference type="EMBL" id="RXS96771.1"/>
    </source>
</evidence>
<dbReference type="RefSeq" id="WP_129206554.1">
    <property type="nucleotide sequence ID" value="NZ_BMGU01000001.1"/>
</dbReference>
<feature type="compositionally biased region" description="Polar residues" evidence="1">
    <location>
        <begin position="269"/>
        <end position="281"/>
    </location>
</feature>
<dbReference type="AlphaFoldDB" id="A0A4Q1SGU9"/>
<dbReference type="Proteomes" id="UP000290253">
    <property type="component" value="Unassembled WGS sequence"/>
</dbReference>
<dbReference type="OrthoDB" id="9824653at2"/>
<keyword evidence="2" id="KW-0812">Transmembrane</keyword>
<evidence type="ECO:0000256" key="2">
    <source>
        <dbReference type="SAM" id="Phobius"/>
    </source>
</evidence>
<sequence length="310" mass="32972">MDRVSEQEQRRRSYGGLAWRLGISGVLLGAVLLTTFRPASGAFEAEGIPVANLTGPDGMISGTVRVSGNRFLLYNGARVESMTESMEVKLERGGSMRLCPRSQLQILTADANAGMMLAFQAGGTEEAFPLKMGDQVITPDWRVELTSATRTGDVGLLQVAMNRHGDLCLQGNSQPGSYFRVTSLIGGDAFQYSGDDRSARFSEGKMETSTEGCGCDAELTTAANHSPVSDSVASPVERYAASLVSHASEAKGEVASAGAPASNMPPSAAENTTAVAESQEPTAKHKKRAEQHPQDLVGYVRSFVHHIFGR</sequence>
<protein>
    <submittedName>
        <fullName evidence="3">Uncharacterized protein</fullName>
    </submittedName>
</protein>
<evidence type="ECO:0000313" key="4">
    <source>
        <dbReference type="Proteomes" id="UP000290253"/>
    </source>
</evidence>
<comment type="caution">
    <text evidence="3">The sequence shown here is derived from an EMBL/GenBank/DDBJ whole genome shotgun (WGS) entry which is preliminary data.</text>
</comment>
<reference evidence="3 4" key="1">
    <citation type="journal article" date="2016" name="Int. J. Syst. Evol. Microbiol.">
        <title>Acidipila dinghuensis sp. nov., an acidobacterium isolated from forest soil.</title>
        <authorList>
            <person name="Jiang Y.W."/>
            <person name="Wang J."/>
            <person name="Chen M.H."/>
            <person name="Lv Y.Y."/>
            <person name="Qiu L.H."/>
        </authorList>
    </citation>
    <scope>NUCLEOTIDE SEQUENCE [LARGE SCALE GENOMIC DNA]</scope>
    <source>
        <strain evidence="3 4">DHOF10</strain>
    </source>
</reference>
<name>A0A4Q1SGU9_9BACT</name>
<proteinExistence type="predicted"/>
<keyword evidence="2" id="KW-1133">Transmembrane helix</keyword>
<organism evidence="3 4">
    <name type="scientific">Silvibacterium dinghuense</name>
    <dbReference type="NCBI Taxonomy" id="1560006"/>
    <lineage>
        <taxon>Bacteria</taxon>
        <taxon>Pseudomonadati</taxon>
        <taxon>Acidobacteriota</taxon>
        <taxon>Terriglobia</taxon>
        <taxon>Terriglobales</taxon>
        <taxon>Acidobacteriaceae</taxon>
        <taxon>Silvibacterium</taxon>
    </lineage>
</organism>
<dbReference type="EMBL" id="SDMK01000001">
    <property type="protein sequence ID" value="RXS96771.1"/>
    <property type="molecule type" value="Genomic_DNA"/>
</dbReference>
<keyword evidence="4" id="KW-1185">Reference proteome</keyword>
<accession>A0A4Q1SGU9</accession>
<evidence type="ECO:0000256" key="1">
    <source>
        <dbReference type="SAM" id="MobiDB-lite"/>
    </source>
</evidence>
<feature type="transmembrane region" description="Helical" evidence="2">
    <location>
        <begin position="17"/>
        <end position="36"/>
    </location>
</feature>